<evidence type="ECO:0000313" key="2">
    <source>
        <dbReference type="EMBL" id="CAH1976466.1"/>
    </source>
</evidence>
<proteinExistence type="predicted"/>
<accession>A0A9P0PA01</accession>
<sequence>METDPGGQQDATPSCPNIGESQGAQPDRDSLPDRDAFISQLLENNKKQQETIAAQKKLIAANRRVTEAN</sequence>
<feature type="region of interest" description="Disordered" evidence="1">
    <location>
        <begin position="1"/>
        <end position="34"/>
    </location>
</feature>
<dbReference type="Proteomes" id="UP001152888">
    <property type="component" value="Unassembled WGS sequence"/>
</dbReference>
<name>A0A9P0PA01_ACAOB</name>
<evidence type="ECO:0000313" key="3">
    <source>
        <dbReference type="Proteomes" id="UP001152888"/>
    </source>
</evidence>
<feature type="compositionally biased region" description="Polar residues" evidence="1">
    <location>
        <begin position="9"/>
        <end position="24"/>
    </location>
</feature>
<protein>
    <submittedName>
        <fullName evidence="2">Uncharacterized protein</fullName>
    </submittedName>
</protein>
<keyword evidence="3" id="KW-1185">Reference proteome</keyword>
<evidence type="ECO:0000256" key="1">
    <source>
        <dbReference type="SAM" id="MobiDB-lite"/>
    </source>
</evidence>
<dbReference type="EMBL" id="CAKOFQ010006848">
    <property type="protein sequence ID" value="CAH1976466.1"/>
    <property type="molecule type" value="Genomic_DNA"/>
</dbReference>
<organism evidence="2 3">
    <name type="scientific">Acanthoscelides obtectus</name>
    <name type="common">Bean weevil</name>
    <name type="synonym">Bruchus obtectus</name>
    <dbReference type="NCBI Taxonomy" id="200917"/>
    <lineage>
        <taxon>Eukaryota</taxon>
        <taxon>Metazoa</taxon>
        <taxon>Ecdysozoa</taxon>
        <taxon>Arthropoda</taxon>
        <taxon>Hexapoda</taxon>
        <taxon>Insecta</taxon>
        <taxon>Pterygota</taxon>
        <taxon>Neoptera</taxon>
        <taxon>Endopterygota</taxon>
        <taxon>Coleoptera</taxon>
        <taxon>Polyphaga</taxon>
        <taxon>Cucujiformia</taxon>
        <taxon>Chrysomeloidea</taxon>
        <taxon>Chrysomelidae</taxon>
        <taxon>Bruchinae</taxon>
        <taxon>Bruchini</taxon>
        <taxon>Acanthoscelides</taxon>
    </lineage>
</organism>
<dbReference type="AlphaFoldDB" id="A0A9P0PA01"/>
<comment type="caution">
    <text evidence="2">The sequence shown here is derived from an EMBL/GenBank/DDBJ whole genome shotgun (WGS) entry which is preliminary data.</text>
</comment>
<gene>
    <name evidence="2" type="ORF">ACAOBT_LOCUS12145</name>
</gene>
<reference evidence="2" key="1">
    <citation type="submission" date="2022-03" db="EMBL/GenBank/DDBJ databases">
        <authorList>
            <person name="Sayadi A."/>
        </authorList>
    </citation>
    <scope>NUCLEOTIDE SEQUENCE</scope>
</reference>